<comment type="similarity">
    <text evidence="1">Belongs to the WXG100 family.</text>
</comment>
<dbReference type="InterPro" id="IPR036689">
    <property type="entry name" value="ESAT-6-like_sf"/>
</dbReference>
<protein>
    <recommendedName>
        <fullName evidence="1">ESAT-6-like protein</fullName>
    </recommendedName>
</protein>
<keyword evidence="3" id="KW-1185">Reference proteome</keyword>
<dbReference type="Gene3D" id="1.10.287.1060">
    <property type="entry name" value="ESAT-6-like"/>
    <property type="match status" value="1"/>
</dbReference>
<dbReference type="NCBIfam" id="TIGR03930">
    <property type="entry name" value="WXG100_ESAT6"/>
    <property type="match status" value="1"/>
</dbReference>
<dbReference type="OrthoDB" id="4231069at2"/>
<dbReference type="GeneID" id="98300550"/>
<evidence type="ECO:0000256" key="1">
    <source>
        <dbReference type="RuleBase" id="RU362001"/>
    </source>
</evidence>
<dbReference type="eggNOG" id="COG4842">
    <property type="taxonomic scope" value="Bacteria"/>
</dbReference>
<dbReference type="Pfam" id="PF06013">
    <property type="entry name" value="WXG100"/>
    <property type="match status" value="1"/>
</dbReference>
<dbReference type="AlphaFoldDB" id="A0A087CGU4"/>
<dbReference type="EMBL" id="JGZI01000009">
    <property type="protein sequence ID" value="KFI82494.1"/>
    <property type="molecule type" value="Genomic_DNA"/>
</dbReference>
<accession>A0A087CGU4</accession>
<gene>
    <name evidence="2" type="ORF">BPSY_1344</name>
</gene>
<dbReference type="SUPFAM" id="SSF140453">
    <property type="entry name" value="EsxAB dimer-like"/>
    <property type="match status" value="1"/>
</dbReference>
<evidence type="ECO:0000313" key="3">
    <source>
        <dbReference type="Proteomes" id="UP000029050"/>
    </source>
</evidence>
<dbReference type="InterPro" id="IPR010310">
    <property type="entry name" value="T7SS_ESAT-6-like"/>
</dbReference>
<reference evidence="2 3" key="1">
    <citation type="submission" date="2014-03" db="EMBL/GenBank/DDBJ databases">
        <title>Genomics of Bifidobacteria.</title>
        <authorList>
            <person name="Ventura M."/>
            <person name="Milani C."/>
            <person name="Lugli G.A."/>
        </authorList>
    </citation>
    <scope>NUCLEOTIDE SEQUENCE [LARGE SCALE GENOMIC DNA]</scope>
    <source>
        <strain evidence="2 3">LMG 21775</strain>
    </source>
</reference>
<dbReference type="RefSeq" id="WP_033496636.1">
    <property type="nucleotide sequence ID" value="NZ_BAABVZ010000003.1"/>
</dbReference>
<organism evidence="2 3">
    <name type="scientific">Bifidobacterium psychraerophilum</name>
    <dbReference type="NCBI Taxonomy" id="218140"/>
    <lineage>
        <taxon>Bacteria</taxon>
        <taxon>Bacillati</taxon>
        <taxon>Actinomycetota</taxon>
        <taxon>Actinomycetes</taxon>
        <taxon>Bifidobacteriales</taxon>
        <taxon>Bifidobacteriaceae</taxon>
        <taxon>Bifidobacterium</taxon>
    </lineage>
</organism>
<dbReference type="STRING" id="218140.BPSY_1344"/>
<sequence>MSSYQVDSERILSSSAAVNHSIAAIREAVNGMYASLQGLEGLWTGAAATQFTQVAERWRVAQQQMEQSLESIQQALSQASSIYTEAETQATMLFSQ</sequence>
<proteinExistence type="inferred from homology"/>
<dbReference type="Proteomes" id="UP000029050">
    <property type="component" value="Unassembled WGS sequence"/>
</dbReference>
<evidence type="ECO:0000313" key="2">
    <source>
        <dbReference type="EMBL" id="KFI82494.1"/>
    </source>
</evidence>
<comment type="caution">
    <text evidence="2">The sequence shown here is derived from an EMBL/GenBank/DDBJ whole genome shotgun (WGS) entry which is preliminary data.</text>
</comment>
<name>A0A087CGU4_9BIFI</name>